<sequence length="854" mass="100079">MPELVLVDSNDRYVDARMPNDNNTKMSISTLCLNDGDEDDKDTATIDHQVISLPNPFNNNNISTTNNSVFDLVTTDESKKPNDQDILDLVHKLCTNIKVNSSTLLIQYFAVRKGYNNKMVNQSCLLPFLSNETKIEIRSLILDTFEKQQVPLTKLKKVIELLLTNGYKQDSKDEEIFRFGIIKWFNSITKSNKLISTSIIDSVLVALSKIKQPCHSTLVFETLDTIYNLLFKSAYLGEREILMFLSIFKHYQFKDNEQQVQLKQDITNSIYKHMMDQSHLLENKEFQLFFKQTIGILFQSAYDGDYFIPQQMEQDYDRFIVDWNYGKDQYEQRHQIRRKSRFEFLKRTKLTNHTICTIILDYLKELLNETPTPPTWKEKLIVLGVLNLVSSQYEKNSPFLNSNLLESDEEDQDNVLLQYEFLRILSRISDSSYQYISSFRRIVNKIWKSIFNNKQKDPVHPRILYNLCAYLSDTNYRVLNQDLIDQVFEISLISDQNPFLVKHSQTLLLKNPHLVSERLAPIFFGFLDTLCLGESEINSIIGYFESLHTSTTTKTRLTTILLSKPPALVEVYLMNWVLDGSIGKNANIYLPAIIKVITTKPIDDYDKDRMYRLCNQFADKIYPYVDRLIPWAIKLYNNENTQDRAKLLICLFSIHSQFRQTDQKQQQSKTNQLFQQLLDLFTIEHGENSDRKIKSVKRLIKHAKQKDQLLKYSRNNRSDRSPPQHGIQMIHNMIRQQLDPRQFGTLQNYSDLIYQLKKTTTTSFDYDQNDCDQYLEIGIYHVEQMLDNIKNNNAYISELVSSISYFHQLLQSTQFSCQANNIWSNHFNKYLMANITNPDTLQSLLFLTQLKINK</sequence>
<dbReference type="GeneID" id="14867727"/>
<keyword evidence="2" id="KW-1185">Reference proteome</keyword>
<dbReference type="InterPro" id="IPR016024">
    <property type="entry name" value="ARM-type_fold"/>
</dbReference>
<evidence type="ECO:0000313" key="2">
    <source>
        <dbReference type="Proteomes" id="UP000007797"/>
    </source>
</evidence>
<dbReference type="Proteomes" id="UP000007797">
    <property type="component" value="Unassembled WGS sequence"/>
</dbReference>
<evidence type="ECO:0000313" key="1">
    <source>
        <dbReference type="EMBL" id="EGG15565.1"/>
    </source>
</evidence>
<proteinExistence type="predicted"/>
<name>F4QA46_CACFS</name>
<protein>
    <submittedName>
        <fullName evidence="1">Uncharacterized protein</fullName>
    </submittedName>
</protein>
<dbReference type="SUPFAM" id="SSF48371">
    <property type="entry name" value="ARM repeat"/>
    <property type="match status" value="1"/>
</dbReference>
<dbReference type="KEGG" id="dfa:DFA_10407"/>
<dbReference type="EMBL" id="GL883026">
    <property type="protein sequence ID" value="EGG15565.1"/>
    <property type="molecule type" value="Genomic_DNA"/>
</dbReference>
<dbReference type="AlphaFoldDB" id="F4QA46"/>
<dbReference type="RefSeq" id="XP_004354307.1">
    <property type="nucleotide sequence ID" value="XM_004354255.1"/>
</dbReference>
<reference evidence="2" key="1">
    <citation type="journal article" date="2011" name="Genome Res.">
        <title>Phylogeny-wide analysis of social amoeba genomes highlights ancient origins for complex intercellular communication.</title>
        <authorList>
            <person name="Heidel A.J."/>
            <person name="Lawal H.M."/>
            <person name="Felder M."/>
            <person name="Schilde C."/>
            <person name="Helps N.R."/>
            <person name="Tunggal B."/>
            <person name="Rivero F."/>
            <person name="John U."/>
            <person name="Schleicher M."/>
            <person name="Eichinger L."/>
            <person name="Platzer M."/>
            <person name="Noegel A.A."/>
            <person name="Schaap P."/>
            <person name="Gloeckner G."/>
        </authorList>
    </citation>
    <scope>NUCLEOTIDE SEQUENCE [LARGE SCALE GENOMIC DNA]</scope>
    <source>
        <strain evidence="2">SH3</strain>
    </source>
</reference>
<organism evidence="1 2">
    <name type="scientific">Cavenderia fasciculata</name>
    <name type="common">Slime mold</name>
    <name type="synonym">Dictyostelium fasciculatum</name>
    <dbReference type="NCBI Taxonomy" id="261658"/>
    <lineage>
        <taxon>Eukaryota</taxon>
        <taxon>Amoebozoa</taxon>
        <taxon>Evosea</taxon>
        <taxon>Eumycetozoa</taxon>
        <taxon>Dictyostelia</taxon>
        <taxon>Acytosteliales</taxon>
        <taxon>Cavenderiaceae</taxon>
        <taxon>Cavenderia</taxon>
    </lineage>
</organism>
<gene>
    <name evidence="1" type="ORF">DFA_10407</name>
</gene>
<accession>F4QA46</accession>